<feature type="non-terminal residue" evidence="5">
    <location>
        <position position="68"/>
    </location>
</feature>
<evidence type="ECO:0000256" key="3">
    <source>
        <dbReference type="ARBA" id="ARBA00022475"/>
    </source>
</evidence>
<name>A0A934WHK7_9RHOB</name>
<evidence type="ECO:0000313" key="6">
    <source>
        <dbReference type="Proteomes" id="UP000706333"/>
    </source>
</evidence>
<dbReference type="Proteomes" id="UP000706333">
    <property type="component" value="Unassembled WGS sequence"/>
</dbReference>
<evidence type="ECO:0000259" key="4">
    <source>
        <dbReference type="Pfam" id="PF19300"/>
    </source>
</evidence>
<accession>A0A934WHK7</accession>
<reference evidence="5" key="1">
    <citation type="submission" date="2017-05" db="EMBL/GenBank/DDBJ databases">
        <authorList>
            <person name="Imhoff J.F."/>
            <person name="Rahn T."/>
            <person name="Kuenzel S."/>
            <person name="Neulinger S.C."/>
        </authorList>
    </citation>
    <scope>NUCLEOTIDE SEQUENCE</scope>
    <source>
        <strain evidence="5">LMG 28126</strain>
    </source>
</reference>
<gene>
    <name evidence="5" type="ORF">CCR87_00565</name>
</gene>
<keyword evidence="3" id="KW-0472">Membrane</keyword>
<organism evidence="5 6">
    <name type="scientific">Rhodobaculum claviforme</name>
    <dbReference type="NCBI Taxonomy" id="1549854"/>
    <lineage>
        <taxon>Bacteria</taxon>
        <taxon>Pseudomonadati</taxon>
        <taxon>Pseudomonadota</taxon>
        <taxon>Alphaproteobacteria</taxon>
        <taxon>Rhodobacterales</taxon>
        <taxon>Paracoccaceae</taxon>
        <taxon>Rhodobaculum</taxon>
    </lineage>
</organism>
<keyword evidence="3" id="KW-1003">Cell membrane</keyword>
<proteinExistence type="predicted"/>
<comment type="caution">
    <text evidence="5">The sequence shown here is derived from an EMBL/GenBank/DDBJ whole genome shotgun (WGS) entry which is preliminary data.</text>
</comment>
<dbReference type="EMBL" id="NHSD01000040">
    <property type="protein sequence ID" value="MBK5925862.1"/>
    <property type="molecule type" value="Genomic_DNA"/>
</dbReference>
<dbReference type="AlphaFoldDB" id="A0A934WHK7"/>
<dbReference type="PANTHER" id="PTHR43163">
    <property type="entry name" value="DIPEPTIDE TRANSPORT SYSTEM PERMEASE PROTEIN DPPB-RELATED"/>
    <property type="match status" value="1"/>
</dbReference>
<protein>
    <submittedName>
        <fullName evidence="5">Peptide ABC transporter</fullName>
    </submittedName>
</protein>
<dbReference type="Pfam" id="PF19300">
    <property type="entry name" value="BPD_transp_1_N"/>
    <property type="match status" value="1"/>
</dbReference>
<dbReference type="InterPro" id="IPR045621">
    <property type="entry name" value="BPD_transp_1_N"/>
</dbReference>
<reference evidence="5" key="2">
    <citation type="journal article" date="2020" name="Microorganisms">
        <title>Osmotic Adaptation and Compatible Solute Biosynthesis of Phototrophic Bacteria as Revealed from Genome Analyses.</title>
        <authorList>
            <person name="Imhoff J.F."/>
            <person name="Rahn T."/>
            <person name="Kunzel S."/>
            <person name="Keller A."/>
            <person name="Neulinger S.C."/>
        </authorList>
    </citation>
    <scope>NUCLEOTIDE SEQUENCE</scope>
    <source>
        <strain evidence="5">LMG 28126</strain>
    </source>
</reference>
<dbReference type="GO" id="GO:0005886">
    <property type="term" value="C:plasma membrane"/>
    <property type="evidence" value="ECO:0007669"/>
    <property type="project" value="UniProtKB-SubCell"/>
</dbReference>
<evidence type="ECO:0000256" key="2">
    <source>
        <dbReference type="ARBA" id="ARBA00022448"/>
    </source>
</evidence>
<feature type="domain" description="ABC transporter type 1 GsiC-like N-terminal" evidence="4">
    <location>
        <begin position="1"/>
        <end position="68"/>
    </location>
</feature>
<comment type="subcellular location">
    <subcellularLocation>
        <location evidence="1">Cell membrane</location>
        <topology evidence="1">Multi-pass membrane protein</topology>
    </subcellularLocation>
</comment>
<dbReference type="PANTHER" id="PTHR43163:SF6">
    <property type="entry name" value="DIPEPTIDE TRANSPORT SYSTEM PERMEASE PROTEIN DPPB-RELATED"/>
    <property type="match status" value="1"/>
</dbReference>
<keyword evidence="2" id="KW-0813">Transport</keyword>
<dbReference type="GO" id="GO:0071916">
    <property type="term" value="F:dipeptide transmembrane transporter activity"/>
    <property type="evidence" value="ECO:0007669"/>
    <property type="project" value="TreeGrafter"/>
</dbReference>
<evidence type="ECO:0000256" key="1">
    <source>
        <dbReference type="ARBA" id="ARBA00004651"/>
    </source>
</evidence>
<evidence type="ECO:0000313" key="5">
    <source>
        <dbReference type="EMBL" id="MBK5925862.1"/>
    </source>
</evidence>
<keyword evidence="6" id="KW-1185">Reference proteome</keyword>
<sequence>MLRFVAERLLSLVLSLVVASVVVFSVVELVPGDPAAFMLGMNARPETVAALRAELGLEGGPVARYLSW</sequence>